<dbReference type="EMBL" id="JAELUQ010000003">
    <property type="protein sequence ID" value="KAG7416850.1"/>
    <property type="molecule type" value="Genomic_DNA"/>
</dbReference>
<sequence length="87" mass="9886">MFEYSQPACCALCGAPTSNGSADEFVDRLSDTEFDGEAKTDWLWNVKLITQHRKSGRAFIVSRAEQDDANEFHVDFEENARIVRQRG</sequence>
<evidence type="ECO:0000313" key="1">
    <source>
        <dbReference type="EMBL" id="KAG7416850.1"/>
    </source>
</evidence>
<gene>
    <name evidence="1" type="ORF">Forpe1208_v004467</name>
</gene>
<protein>
    <submittedName>
        <fullName evidence="1">Uncharacterized protein</fullName>
    </submittedName>
</protein>
<accession>A0A8J5PE57</accession>
<name>A0A8J5PE57_FUSOX</name>
<proteinExistence type="predicted"/>
<dbReference type="AlphaFoldDB" id="A0A8J5PE57"/>
<reference evidence="1" key="1">
    <citation type="submission" date="2021-04" db="EMBL/GenBank/DDBJ databases">
        <title>First draft genome resource for Brassicaceae pathogens Fusarium oxysporum f. sp. raphani and Fusarium oxysporum f. sp. rapae.</title>
        <authorList>
            <person name="Asai S."/>
        </authorList>
    </citation>
    <scope>NUCLEOTIDE SEQUENCE</scope>
    <source>
        <strain evidence="1">Tf1208</strain>
    </source>
</reference>
<dbReference type="Proteomes" id="UP000694050">
    <property type="component" value="Unassembled WGS sequence"/>
</dbReference>
<comment type="caution">
    <text evidence="1">The sequence shown here is derived from an EMBL/GenBank/DDBJ whole genome shotgun (WGS) entry which is preliminary data.</text>
</comment>
<evidence type="ECO:0000313" key="2">
    <source>
        <dbReference type="Proteomes" id="UP000694050"/>
    </source>
</evidence>
<organism evidence="1 2">
    <name type="scientific">Fusarium oxysporum f. sp. rapae</name>
    <dbReference type="NCBI Taxonomy" id="485398"/>
    <lineage>
        <taxon>Eukaryota</taxon>
        <taxon>Fungi</taxon>
        <taxon>Dikarya</taxon>
        <taxon>Ascomycota</taxon>
        <taxon>Pezizomycotina</taxon>
        <taxon>Sordariomycetes</taxon>
        <taxon>Hypocreomycetidae</taxon>
        <taxon>Hypocreales</taxon>
        <taxon>Nectriaceae</taxon>
        <taxon>Fusarium</taxon>
        <taxon>Fusarium oxysporum species complex</taxon>
    </lineage>
</organism>